<dbReference type="InterPro" id="IPR005762">
    <property type="entry name" value="MurD"/>
</dbReference>
<keyword evidence="5 7" id="KW-0547">Nucleotide-binding</keyword>
<dbReference type="InterPro" id="IPR036565">
    <property type="entry name" value="Mur-like_cat_sf"/>
</dbReference>
<evidence type="ECO:0000256" key="2">
    <source>
        <dbReference type="ARBA" id="ARBA00004752"/>
    </source>
</evidence>
<organism evidence="11 12">
    <name type="scientific">Compostibacter hankyongensis</name>
    <dbReference type="NCBI Taxonomy" id="1007089"/>
    <lineage>
        <taxon>Bacteria</taxon>
        <taxon>Pseudomonadati</taxon>
        <taxon>Bacteroidota</taxon>
        <taxon>Chitinophagia</taxon>
        <taxon>Chitinophagales</taxon>
        <taxon>Chitinophagaceae</taxon>
        <taxon>Compostibacter</taxon>
    </lineage>
</organism>
<evidence type="ECO:0000259" key="9">
    <source>
        <dbReference type="Pfam" id="PF02875"/>
    </source>
</evidence>
<dbReference type="Gene3D" id="3.40.50.720">
    <property type="entry name" value="NAD(P)-binding Rossmann-like Domain"/>
    <property type="match status" value="1"/>
</dbReference>
<dbReference type="HAMAP" id="MF_00639">
    <property type="entry name" value="MurD"/>
    <property type="match status" value="1"/>
</dbReference>
<dbReference type="SUPFAM" id="SSF53244">
    <property type="entry name" value="MurD-like peptide ligases, peptide-binding domain"/>
    <property type="match status" value="1"/>
</dbReference>
<name>A0ABP8FGY2_9BACT</name>
<dbReference type="EC" id="6.3.2.9" evidence="7 8"/>
<keyword evidence="7 8" id="KW-0961">Cell wall biogenesis/degradation</keyword>
<comment type="pathway">
    <text evidence="2 7 8">Cell wall biogenesis; peptidoglycan biosynthesis.</text>
</comment>
<evidence type="ECO:0000313" key="11">
    <source>
        <dbReference type="EMBL" id="GAA4303421.1"/>
    </source>
</evidence>
<evidence type="ECO:0000256" key="8">
    <source>
        <dbReference type="RuleBase" id="RU003664"/>
    </source>
</evidence>
<evidence type="ECO:0000256" key="3">
    <source>
        <dbReference type="ARBA" id="ARBA00022490"/>
    </source>
</evidence>
<feature type="binding site" evidence="7">
    <location>
        <begin position="114"/>
        <end position="120"/>
    </location>
    <ligand>
        <name>ATP</name>
        <dbReference type="ChEBI" id="CHEBI:30616"/>
    </ligand>
</feature>
<evidence type="ECO:0000256" key="6">
    <source>
        <dbReference type="ARBA" id="ARBA00022840"/>
    </source>
</evidence>
<evidence type="ECO:0000256" key="7">
    <source>
        <dbReference type="HAMAP-Rule" id="MF_00639"/>
    </source>
</evidence>
<keyword evidence="7 8" id="KW-0131">Cell cycle</keyword>
<feature type="domain" description="Mur ligase central" evidence="10">
    <location>
        <begin position="112"/>
        <end position="291"/>
    </location>
</feature>
<dbReference type="PANTHER" id="PTHR43692:SF1">
    <property type="entry name" value="UDP-N-ACETYLMURAMOYLALANINE--D-GLUTAMATE LIGASE"/>
    <property type="match status" value="1"/>
</dbReference>
<gene>
    <name evidence="7 11" type="primary">murD</name>
    <name evidence="11" type="ORF">GCM10023143_06820</name>
</gene>
<evidence type="ECO:0000259" key="10">
    <source>
        <dbReference type="Pfam" id="PF08245"/>
    </source>
</evidence>
<dbReference type="Pfam" id="PF02875">
    <property type="entry name" value="Mur_ligase_C"/>
    <property type="match status" value="1"/>
</dbReference>
<keyword evidence="12" id="KW-1185">Reference proteome</keyword>
<comment type="function">
    <text evidence="7 8">Cell wall formation. Catalyzes the addition of glutamate to the nucleotide precursor UDP-N-acetylmuramoyl-L-alanine (UMA).</text>
</comment>
<evidence type="ECO:0000256" key="1">
    <source>
        <dbReference type="ARBA" id="ARBA00004496"/>
    </source>
</evidence>
<keyword evidence="3 7" id="KW-0963">Cytoplasm</keyword>
<dbReference type="InterPro" id="IPR036615">
    <property type="entry name" value="Mur_ligase_C_dom_sf"/>
</dbReference>
<sequence>MDKHKKHIVILGAGESGAGAALLAQQQEYDVFVSDGGPIAAAFVRELEENNIRYEQGGHTEALVLKADEVVKSPGIPEKASIMKKIREAGIPVISEIELAYRFAKGKKIIAITGSNGKTTTTALTYDIFKKAGLNAACVGNIGNSFARQVALAPADYYIVEISSFQLDDIQQFRPEVAVLLNITPDHLDRYDHKMEQYAAAKLRIVENQGPEDYFIYCLDDPGINQYLKNLPVQSKILPFTTMEPLKEGGFIANKELNLRVGEEEDLVVSIYDLALQGRHNLYNSMAAGIAARTMDIRNEHIRASLTSFRSLEHRLEYVASVRGIDFINDSKATNINSVWFALESMHQPVVLIMGGIDKGNDYSIIAGLVKEKVKAIVCLGKDNHLIHDALAQHVPVIVNTESMHDAVHASFFLSQKGDVVLLSPACSSFDLFKNYEDRGRQFKQEVHAL</sequence>
<dbReference type="SUPFAM" id="SSF53623">
    <property type="entry name" value="MurD-like peptide ligases, catalytic domain"/>
    <property type="match status" value="1"/>
</dbReference>
<dbReference type="SUPFAM" id="SSF51984">
    <property type="entry name" value="MurCD N-terminal domain"/>
    <property type="match status" value="1"/>
</dbReference>
<dbReference type="PANTHER" id="PTHR43692">
    <property type="entry name" value="UDP-N-ACETYLMURAMOYLALANINE--D-GLUTAMATE LIGASE"/>
    <property type="match status" value="1"/>
</dbReference>
<comment type="caution">
    <text evidence="11">The sequence shown here is derived from an EMBL/GenBank/DDBJ whole genome shotgun (WGS) entry which is preliminary data.</text>
</comment>
<dbReference type="Pfam" id="PF21377">
    <property type="entry name" value="MurD_N"/>
    <property type="match status" value="1"/>
</dbReference>
<evidence type="ECO:0000313" key="12">
    <source>
        <dbReference type="Proteomes" id="UP001501207"/>
    </source>
</evidence>
<proteinExistence type="inferred from homology"/>
<dbReference type="InterPro" id="IPR004101">
    <property type="entry name" value="Mur_ligase_C"/>
</dbReference>
<keyword evidence="7 8" id="KW-0132">Cell division</keyword>
<comment type="similarity">
    <text evidence="7">Belongs to the MurCDEF family.</text>
</comment>
<dbReference type="NCBIfam" id="TIGR01087">
    <property type="entry name" value="murD"/>
    <property type="match status" value="1"/>
</dbReference>
<comment type="catalytic activity">
    <reaction evidence="7 8">
        <text>UDP-N-acetyl-alpha-D-muramoyl-L-alanine + D-glutamate + ATP = UDP-N-acetyl-alpha-D-muramoyl-L-alanyl-D-glutamate + ADP + phosphate + H(+)</text>
        <dbReference type="Rhea" id="RHEA:16429"/>
        <dbReference type="ChEBI" id="CHEBI:15378"/>
        <dbReference type="ChEBI" id="CHEBI:29986"/>
        <dbReference type="ChEBI" id="CHEBI:30616"/>
        <dbReference type="ChEBI" id="CHEBI:43474"/>
        <dbReference type="ChEBI" id="CHEBI:83898"/>
        <dbReference type="ChEBI" id="CHEBI:83900"/>
        <dbReference type="ChEBI" id="CHEBI:456216"/>
        <dbReference type="EC" id="6.3.2.9"/>
    </reaction>
</comment>
<dbReference type="InterPro" id="IPR013221">
    <property type="entry name" value="Mur_ligase_cen"/>
</dbReference>
<accession>A0ABP8FGY2</accession>
<keyword evidence="7 8" id="KW-0133">Cell shape</keyword>
<feature type="domain" description="Mur ligase C-terminal" evidence="9">
    <location>
        <begin position="314"/>
        <end position="427"/>
    </location>
</feature>
<dbReference type="GO" id="GO:0016874">
    <property type="term" value="F:ligase activity"/>
    <property type="evidence" value="ECO:0007669"/>
    <property type="project" value="UniProtKB-KW"/>
</dbReference>
<comment type="subcellular location">
    <subcellularLocation>
        <location evidence="1 7 8">Cytoplasm</location>
    </subcellularLocation>
</comment>
<dbReference type="RefSeq" id="WP_344975357.1">
    <property type="nucleotide sequence ID" value="NZ_BAABFN010000001.1"/>
</dbReference>
<dbReference type="EMBL" id="BAABFN010000001">
    <property type="protein sequence ID" value="GAA4303421.1"/>
    <property type="molecule type" value="Genomic_DNA"/>
</dbReference>
<evidence type="ECO:0000256" key="4">
    <source>
        <dbReference type="ARBA" id="ARBA00022598"/>
    </source>
</evidence>
<dbReference type="Gene3D" id="3.90.190.20">
    <property type="entry name" value="Mur ligase, C-terminal domain"/>
    <property type="match status" value="1"/>
</dbReference>
<dbReference type="Proteomes" id="UP001501207">
    <property type="component" value="Unassembled WGS sequence"/>
</dbReference>
<keyword evidence="7 8" id="KW-0573">Peptidoglycan synthesis</keyword>
<keyword evidence="4 7" id="KW-0436">Ligase</keyword>
<dbReference type="Gene3D" id="3.40.1190.10">
    <property type="entry name" value="Mur-like, catalytic domain"/>
    <property type="match status" value="1"/>
</dbReference>
<keyword evidence="6 7" id="KW-0067">ATP-binding</keyword>
<evidence type="ECO:0000256" key="5">
    <source>
        <dbReference type="ARBA" id="ARBA00022741"/>
    </source>
</evidence>
<protein>
    <recommendedName>
        <fullName evidence="7 8">UDP-N-acetylmuramoylalanine--D-glutamate ligase</fullName>
        <ecNumber evidence="7 8">6.3.2.9</ecNumber>
    </recommendedName>
    <alternativeName>
        <fullName evidence="7">D-glutamic acid-adding enzyme</fullName>
    </alternativeName>
    <alternativeName>
        <fullName evidence="7">UDP-N-acetylmuramoyl-L-alanyl-D-glutamate synthetase</fullName>
    </alternativeName>
</protein>
<dbReference type="Pfam" id="PF08245">
    <property type="entry name" value="Mur_ligase_M"/>
    <property type="match status" value="1"/>
</dbReference>
<reference evidence="12" key="1">
    <citation type="journal article" date="2019" name="Int. J. Syst. Evol. Microbiol.">
        <title>The Global Catalogue of Microorganisms (GCM) 10K type strain sequencing project: providing services to taxonomists for standard genome sequencing and annotation.</title>
        <authorList>
            <consortium name="The Broad Institute Genomics Platform"/>
            <consortium name="The Broad Institute Genome Sequencing Center for Infectious Disease"/>
            <person name="Wu L."/>
            <person name="Ma J."/>
        </authorList>
    </citation>
    <scope>NUCLEOTIDE SEQUENCE [LARGE SCALE GENOMIC DNA]</scope>
    <source>
        <strain evidence="12">JCM 17664</strain>
    </source>
</reference>